<protein>
    <submittedName>
        <fullName evidence="1">Uncharacterized protein</fullName>
    </submittedName>
</protein>
<dbReference type="OrthoDB" id="2157641at2759"/>
<comment type="caution">
    <text evidence="1">The sequence shown here is derived from an EMBL/GenBank/DDBJ whole genome shotgun (WGS) entry which is preliminary data.</text>
</comment>
<gene>
    <name evidence="1" type="ORF">RF11_00964</name>
</gene>
<organism evidence="1 2">
    <name type="scientific">Thelohanellus kitauei</name>
    <name type="common">Myxosporean</name>
    <dbReference type="NCBI Taxonomy" id="669202"/>
    <lineage>
        <taxon>Eukaryota</taxon>
        <taxon>Metazoa</taxon>
        <taxon>Cnidaria</taxon>
        <taxon>Myxozoa</taxon>
        <taxon>Myxosporea</taxon>
        <taxon>Bivalvulida</taxon>
        <taxon>Platysporina</taxon>
        <taxon>Myxobolidae</taxon>
        <taxon>Thelohanellus</taxon>
    </lineage>
</organism>
<keyword evidence="2" id="KW-1185">Reference proteome</keyword>
<dbReference type="AlphaFoldDB" id="A0A0C2IVE0"/>
<evidence type="ECO:0000313" key="2">
    <source>
        <dbReference type="Proteomes" id="UP000031668"/>
    </source>
</evidence>
<dbReference type="Proteomes" id="UP000031668">
    <property type="component" value="Unassembled WGS sequence"/>
</dbReference>
<name>A0A0C2IVE0_THEKT</name>
<accession>A0A0C2IVE0</accession>
<proteinExistence type="predicted"/>
<sequence>MSTFPESGTLDVSALSSAQSVLQSSCDIESFGVRGRQGLRRSETLSERSQYLEPNFYDNPKRQRSRSLGSISLDLLNQFQWSDTVKINIDPNSKVQASVNLIADRIEATGHVTVTGNLGAHTPKKLAQQLFHENTVPVEQISRILCRK</sequence>
<reference evidence="1 2" key="1">
    <citation type="journal article" date="2014" name="Genome Biol. Evol.">
        <title>The genome of the myxosporean Thelohanellus kitauei shows adaptations to nutrient acquisition within its fish host.</title>
        <authorList>
            <person name="Yang Y."/>
            <person name="Xiong J."/>
            <person name="Zhou Z."/>
            <person name="Huo F."/>
            <person name="Miao W."/>
            <person name="Ran C."/>
            <person name="Liu Y."/>
            <person name="Zhang J."/>
            <person name="Feng J."/>
            <person name="Wang M."/>
            <person name="Wang M."/>
            <person name="Wang L."/>
            <person name="Yao B."/>
        </authorList>
    </citation>
    <scope>NUCLEOTIDE SEQUENCE [LARGE SCALE GENOMIC DNA]</scope>
    <source>
        <strain evidence="1">Wuqing</strain>
    </source>
</reference>
<dbReference type="EMBL" id="JWZT01002457">
    <property type="protein sequence ID" value="KII69344.1"/>
    <property type="molecule type" value="Genomic_DNA"/>
</dbReference>
<evidence type="ECO:0000313" key="1">
    <source>
        <dbReference type="EMBL" id="KII69344.1"/>
    </source>
</evidence>